<dbReference type="InterPro" id="IPR050359">
    <property type="entry name" value="bHLH_transcription_factors"/>
</dbReference>
<accession>A0A8C3M7S5</accession>
<keyword evidence="10" id="KW-1185">Reference proteome</keyword>
<proteinExistence type="predicted"/>
<dbReference type="InterPro" id="IPR036638">
    <property type="entry name" value="HLH_DNA-bd_sf"/>
</dbReference>
<dbReference type="GO" id="GO:0045944">
    <property type="term" value="P:positive regulation of transcription by RNA polymerase II"/>
    <property type="evidence" value="ECO:0007669"/>
    <property type="project" value="TreeGrafter"/>
</dbReference>
<feature type="compositionally biased region" description="Gly residues" evidence="8">
    <location>
        <begin position="117"/>
        <end position="141"/>
    </location>
</feature>
<dbReference type="GO" id="GO:0005634">
    <property type="term" value="C:nucleus"/>
    <property type="evidence" value="ECO:0007669"/>
    <property type="project" value="UniProtKB-SubCell"/>
</dbReference>
<dbReference type="GO" id="GO:0046983">
    <property type="term" value="F:protein dimerization activity"/>
    <property type="evidence" value="ECO:0007669"/>
    <property type="project" value="InterPro"/>
</dbReference>
<keyword evidence="6" id="KW-0804">Transcription</keyword>
<keyword evidence="3" id="KW-0221">Differentiation</keyword>
<evidence type="ECO:0000313" key="10">
    <source>
        <dbReference type="Proteomes" id="UP000694382"/>
    </source>
</evidence>
<dbReference type="Proteomes" id="UP000694382">
    <property type="component" value="Chromosome 4"/>
</dbReference>
<organism evidence="9 10">
    <name type="scientific">Geospiza parvula</name>
    <name type="common">Small tree-finch</name>
    <name type="synonym">Camarhynchus parvulus</name>
    <dbReference type="NCBI Taxonomy" id="87175"/>
    <lineage>
        <taxon>Eukaryota</taxon>
        <taxon>Metazoa</taxon>
        <taxon>Chordata</taxon>
        <taxon>Craniata</taxon>
        <taxon>Vertebrata</taxon>
        <taxon>Euteleostomi</taxon>
        <taxon>Archelosauria</taxon>
        <taxon>Archosauria</taxon>
        <taxon>Dinosauria</taxon>
        <taxon>Saurischia</taxon>
        <taxon>Theropoda</taxon>
        <taxon>Coelurosauria</taxon>
        <taxon>Aves</taxon>
        <taxon>Neognathae</taxon>
        <taxon>Neoaves</taxon>
        <taxon>Telluraves</taxon>
        <taxon>Australaves</taxon>
        <taxon>Passeriformes</taxon>
        <taxon>Thraupidae</taxon>
        <taxon>Camarhynchus</taxon>
    </lineage>
</organism>
<evidence type="ECO:0000256" key="7">
    <source>
        <dbReference type="ARBA" id="ARBA00023242"/>
    </source>
</evidence>
<keyword evidence="5" id="KW-0805">Transcription regulation</keyword>
<dbReference type="PROSITE" id="PS50888">
    <property type="entry name" value="BHLH"/>
    <property type="match status" value="1"/>
</dbReference>
<keyword evidence="4" id="KW-0524">Neurogenesis</keyword>
<dbReference type="GO" id="GO:0000981">
    <property type="term" value="F:DNA-binding transcription factor activity, RNA polymerase II-specific"/>
    <property type="evidence" value="ECO:0007669"/>
    <property type="project" value="TreeGrafter"/>
</dbReference>
<feature type="compositionally biased region" description="Basic and acidic residues" evidence="8">
    <location>
        <begin position="318"/>
        <end position="337"/>
    </location>
</feature>
<evidence type="ECO:0000256" key="5">
    <source>
        <dbReference type="ARBA" id="ARBA00023015"/>
    </source>
</evidence>
<dbReference type="Ensembl" id="ENSCPVT00000002358.2">
    <property type="protein sequence ID" value="ENSCPVP00000002269.2"/>
    <property type="gene ID" value="ENSCPVG00000001675.2"/>
</dbReference>
<keyword evidence="2" id="KW-0217">Developmental protein</keyword>
<evidence type="ECO:0000256" key="4">
    <source>
        <dbReference type="ARBA" id="ARBA00022902"/>
    </source>
</evidence>
<dbReference type="InterPro" id="IPR011598">
    <property type="entry name" value="bHLH_dom"/>
</dbReference>
<dbReference type="AlphaFoldDB" id="A0A8C3M7S5"/>
<evidence type="ECO:0000256" key="3">
    <source>
        <dbReference type="ARBA" id="ARBA00022782"/>
    </source>
</evidence>
<name>A0A8C3M7S5_GEOPR</name>
<evidence type="ECO:0000313" key="9">
    <source>
        <dbReference type="Ensembl" id="ENSCPVP00000002269.2"/>
    </source>
</evidence>
<evidence type="ECO:0000256" key="1">
    <source>
        <dbReference type="ARBA" id="ARBA00004123"/>
    </source>
</evidence>
<feature type="compositionally biased region" description="Pro residues" evidence="8">
    <location>
        <begin position="240"/>
        <end position="254"/>
    </location>
</feature>
<dbReference type="PANTHER" id="PTHR19290">
    <property type="entry name" value="BASIC HELIX-LOOP-HELIX PROTEIN NEUROGENIN-RELATED"/>
    <property type="match status" value="1"/>
</dbReference>
<reference evidence="9" key="1">
    <citation type="submission" date="2020-02" db="EMBL/GenBank/DDBJ databases">
        <authorList>
            <person name="Enbody D E."/>
            <person name="Pettersson E M."/>
        </authorList>
    </citation>
    <scope>NUCLEOTIDE SEQUENCE [LARGE SCALE GENOMIC DNA]</scope>
</reference>
<evidence type="ECO:0000256" key="2">
    <source>
        <dbReference type="ARBA" id="ARBA00022473"/>
    </source>
</evidence>
<dbReference type="CDD" id="cd19713">
    <property type="entry name" value="bHLH_TS_ATOH1"/>
    <property type="match status" value="1"/>
</dbReference>
<dbReference type="Pfam" id="PF00010">
    <property type="entry name" value="HLH"/>
    <property type="match status" value="1"/>
</dbReference>
<reference evidence="9" key="3">
    <citation type="submission" date="2025-09" db="UniProtKB">
        <authorList>
            <consortium name="Ensembl"/>
        </authorList>
    </citation>
    <scope>IDENTIFICATION</scope>
</reference>
<reference evidence="9" key="2">
    <citation type="submission" date="2025-08" db="UniProtKB">
        <authorList>
            <consortium name="Ensembl"/>
        </authorList>
    </citation>
    <scope>IDENTIFICATION</scope>
</reference>
<dbReference type="PANTHER" id="PTHR19290:SF82">
    <property type="entry name" value="TRANSCRIPTION FACTOR ATOH1"/>
    <property type="match status" value="1"/>
</dbReference>
<dbReference type="Gene3D" id="4.10.280.10">
    <property type="entry name" value="Helix-loop-helix DNA-binding domain"/>
    <property type="match status" value="1"/>
</dbReference>
<feature type="region of interest" description="Disordered" evidence="8">
    <location>
        <begin position="1"/>
        <end position="150"/>
    </location>
</feature>
<evidence type="ECO:0000256" key="6">
    <source>
        <dbReference type="ARBA" id="ARBA00023163"/>
    </source>
</evidence>
<dbReference type="GO" id="GO:0070888">
    <property type="term" value="F:E-box binding"/>
    <property type="evidence" value="ECO:0007669"/>
    <property type="project" value="TreeGrafter"/>
</dbReference>
<evidence type="ECO:0000256" key="8">
    <source>
        <dbReference type="SAM" id="MobiDB-lite"/>
    </source>
</evidence>
<dbReference type="SUPFAM" id="SSF47459">
    <property type="entry name" value="HLH, helix-loop-helix DNA-binding domain"/>
    <property type="match status" value="1"/>
</dbReference>
<feature type="compositionally biased region" description="Low complexity" evidence="8">
    <location>
        <begin position="77"/>
        <end position="99"/>
    </location>
</feature>
<feature type="region of interest" description="Disordered" evidence="8">
    <location>
        <begin position="213"/>
        <end position="337"/>
    </location>
</feature>
<dbReference type="GO" id="GO:0061564">
    <property type="term" value="P:axon development"/>
    <property type="evidence" value="ECO:0007669"/>
    <property type="project" value="TreeGrafter"/>
</dbReference>
<dbReference type="SMART" id="SM00353">
    <property type="entry name" value="HLH"/>
    <property type="match status" value="1"/>
</dbReference>
<protein>
    <submittedName>
        <fullName evidence="9">Uncharacterized protein</fullName>
    </submittedName>
</protein>
<dbReference type="FunFam" id="4.10.280.10:FF:000025">
    <property type="entry name" value="protein atonal homolog 7"/>
    <property type="match status" value="1"/>
</dbReference>
<sequence>MQRRGEPGAAGRGFPLWADAPSGRSRLPHPVPPRRARGGRPARASPGRGGAGQRVPPARAHPQPPHPRPSSRPPPAAGSAPPARHWLPARAGPARARAIGRADTRPARVEGVRVARCGGGGSSPGGARGGGRPRGGGGGPGLRAQVSGVQKQRRLAANARERRRMHGLNHAFDQLRNVIPSFNNDKKLSKYETLQMAQIYISALAELLHGPAAPSDGSGKAEHRGAPFEPPCAAAGAGAPPGPPAAPPGPPRASPPGHGRTRFPPPPAPGGYSVQLDPLHFSFAEGALMGQRAPSPALLLPQPGQPPQERSKTSPRSHRSDGEFSPRSHYSDSDEAS</sequence>
<feature type="compositionally biased region" description="Basic and acidic residues" evidence="8">
    <location>
        <begin position="100"/>
        <end position="113"/>
    </location>
</feature>
<comment type="subcellular location">
    <subcellularLocation>
        <location evidence="1">Nucleus</location>
    </subcellularLocation>
</comment>
<accession>A0A8U8BX59</accession>
<feature type="compositionally biased region" description="Pro residues" evidence="8">
    <location>
        <begin position="62"/>
        <end position="76"/>
    </location>
</feature>
<dbReference type="InterPro" id="IPR032661">
    <property type="entry name" value="ATOH1_bHLH"/>
</dbReference>
<keyword evidence="7" id="KW-0539">Nucleus</keyword>
<dbReference type="GO" id="GO:0007423">
    <property type="term" value="P:sensory organ development"/>
    <property type="evidence" value="ECO:0007669"/>
    <property type="project" value="TreeGrafter"/>
</dbReference>